<sequence length="271" mass="29600">MGATAGVAVGVFTPPEAVGMQHVQELRAGLRALRTLGDAHGYLHFDACDQETARRYWNEGLAIGTTLDDAELKIQSLAMLDFQANYENRPRHASDLLGTARRQAEALASPVLESIVAGRQAHAMSLMGDHSGARAELARAMRLMERPQRGRPAPDWTAFYDRSELEVIQARLYTEAGRHKAAVPYFRASVAHTGASYGRNRAVRQFVLAHSLVRADEVDEGAAMAVTALGQLHEVSSGRVRRRVVEVRDALASVDSPDARQSVQALTDHLN</sequence>
<organism evidence="1 2">
    <name type="scientific">Sphaerisporangium dianthi</name>
    <dbReference type="NCBI Taxonomy" id="1436120"/>
    <lineage>
        <taxon>Bacteria</taxon>
        <taxon>Bacillati</taxon>
        <taxon>Actinomycetota</taxon>
        <taxon>Actinomycetes</taxon>
        <taxon>Streptosporangiales</taxon>
        <taxon>Streptosporangiaceae</taxon>
        <taxon>Sphaerisporangium</taxon>
    </lineage>
</organism>
<keyword evidence="2" id="KW-1185">Reference proteome</keyword>
<protein>
    <recommendedName>
        <fullName evidence="3">DNA-binding protein</fullName>
    </recommendedName>
</protein>
<dbReference type="EMBL" id="JBHSFP010000027">
    <property type="protein sequence ID" value="MFC4535012.1"/>
    <property type="molecule type" value="Genomic_DNA"/>
</dbReference>
<comment type="caution">
    <text evidence="1">The sequence shown here is derived from an EMBL/GenBank/DDBJ whole genome shotgun (WGS) entry which is preliminary data.</text>
</comment>
<dbReference type="Proteomes" id="UP001596004">
    <property type="component" value="Unassembled WGS sequence"/>
</dbReference>
<accession>A0ABV9CQA5</accession>
<evidence type="ECO:0008006" key="3">
    <source>
        <dbReference type="Google" id="ProtNLM"/>
    </source>
</evidence>
<evidence type="ECO:0000313" key="2">
    <source>
        <dbReference type="Proteomes" id="UP001596004"/>
    </source>
</evidence>
<name>A0ABV9CQA5_9ACTN</name>
<reference evidence="2" key="1">
    <citation type="journal article" date="2019" name="Int. J. Syst. Evol. Microbiol.">
        <title>The Global Catalogue of Microorganisms (GCM) 10K type strain sequencing project: providing services to taxonomists for standard genome sequencing and annotation.</title>
        <authorList>
            <consortium name="The Broad Institute Genomics Platform"/>
            <consortium name="The Broad Institute Genome Sequencing Center for Infectious Disease"/>
            <person name="Wu L."/>
            <person name="Ma J."/>
        </authorList>
    </citation>
    <scope>NUCLEOTIDE SEQUENCE [LARGE SCALE GENOMIC DNA]</scope>
    <source>
        <strain evidence="2">CGMCC 4.7132</strain>
    </source>
</reference>
<proteinExistence type="predicted"/>
<gene>
    <name evidence="1" type="ORF">ACFO60_29990</name>
</gene>
<evidence type="ECO:0000313" key="1">
    <source>
        <dbReference type="EMBL" id="MFC4535012.1"/>
    </source>
</evidence>